<feature type="domain" description="Apple" evidence="8">
    <location>
        <begin position="352"/>
        <end position="432"/>
    </location>
</feature>
<dbReference type="InterPro" id="IPR036426">
    <property type="entry name" value="Bulb-type_lectin_dom_sf"/>
</dbReference>
<reference evidence="9" key="1">
    <citation type="submission" date="2021-01" db="EMBL/GenBank/DDBJ databases">
        <authorList>
            <consortium name="Genoscope - CEA"/>
            <person name="William W."/>
        </authorList>
    </citation>
    <scope>NUCLEOTIDE SEQUENCE</scope>
</reference>
<dbReference type="SMART" id="SM00108">
    <property type="entry name" value="B_lectin"/>
    <property type="match status" value="1"/>
</dbReference>
<evidence type="ECO:0000256" key="3">
    <source>
        <dbReference type="ARBA" id="ARBA00022729"/>
    </source>
</evidence>
<dbReference type="PANTHER" id="PTHR32444:SF214">
    <property type="entry name" value="S-LOCUS GLYCOPROTEIN"/>
    <property type="match status" value="1"/>
</dbReference>
<organism evidence="9">
    <name type="scientific">Brassica napus</name>
    <name type="common">Rape</name>
    <dbReference type="NCBI Taxonomy" id="3708"/>
    <lineage>
        <taxon>Eukaryota</taxon>
        <taxon>Viridiplantae</taxon>
        <taxon>Streptophyta</taxon>
        <taxon>Embryophyta</taxon>
        <taxon>Tracheophyta</taxon>
        <taxon>Spermatophyta</taxon>
        <taxon>Magnoliopsida</taxon>
        <taxon>eudicotyledons</taxon>
        <taxon>Gunneridae</taxon>
        <taxon>Pentapetalae</taxon>
        <taxon>rosids</taxon>
        <taxon>malvids</taxon>
        <taxon>Brassicales</taxon>
        <taxon>Brassicaceae</taxon>
        <taxon>Brassiceae</taxon>
        <taxon>Brassica</taxon>
    </lineage>
</organism>
<dbReference type="PIRSF" id="PIRSF002686">
    <property type="entry name" value="SLG"/>
    <property type="match status" value="1"/>
</dbReference>
<proteinExistence type="predicted"/>
<evidence type="ECO:0000259" key="7">
    <source>
        <dbReference type="PROSITE" id="PS50927"/>
    </source>
</evidence>
<dbReference type="InterPro" id="IPR003609">
    <property type="entry name" value="Pan_app"/>
</dbReference>
<keyword evidence="2" id="KW-0713">Self-incompatibility</keyword>
<dbReference type="OrthoDB" id="785331at2759"/>
<dbReference type="SUPFAM" id="SSF51110">
    <property type="entry name" value="alpha-D-mannose-specific plant lectins"/>
    <property type="match status" value="1"/>
</dbReference>
<gene>
    <name evidence="9" type="ORF">DARMORV10_C06P40030.1</name>
</gene>
<dbReference type="InterPro" id="IPR001480">
    <property type="entry name" value="Bulb-type_lectin_dom"/>
</dbReference>
<dbReference type="InterPro" id="IPR000858">
    <property type="entry name" value="S_locus_glycoprot_dom"/>
</dbReference>
<evidence type="ECO:0000256" key="6">
    <source>
        <dbReference type="SAM" id="Phobius"/>
    </source>
</evidence>
<dbReference type="PANTHER" id="PTHR32444">
    <property type="entry name" value="BULB-TYPE LECTIN DOMAIN-CONTAINING PROTEIN"/>
    <property type="match status" value="1"/>
</dbReference>
<keyword evidence="4" id="KW-1015">Disulfide bond</keyword>
<dbReference type="KEGG" id="bna:106404961"/>
<dbReference type="PROSITE" id="PS50927">
    <property type="entry name" value="BULB_LECTIN"/>
    <property type="match status" value="1"/>
</dbReference>
<dbReference type="Pfam" id="PF01453">
    <property type="entry name" value="B_lectin"/>
    <property type="match status" value="1"/>
</dbReference>
<evidence type="ECO:0000259" key="8">
    <source>
        <dbReference type="PROSITE" id="PS50948"/>
    </source>
</evidence>
<dbReference type="AlphaFoldDB" id="A0A816QQ59"/>
<dbReference type="Gene3D" id="2.90.10.10">
    <property type="entry name" value="Bulb-type lectin domain"/>
    <property type="match status" value="1"/>
</dbReference>
<evidence type="ECO:0000256" key="4">
    <source>
        <dbReference type="ARBA" id="ARBA00023157"/>
    </source>
</evidence>
<protein>
    <submittedName>
        <fullName evidence="9">(rape) hypothetical protein</fullName>
    </submittedName>
</protein>
<dbReference type="GO" id="GO:0060320">
    <property type="term" value="P:rejection of self pollen"/>
    <property type="evidence" value="ECO:0007669"/>
    <property type="project" value="UniProtKB-KW"/>
</dbReference>
<dbReference type="Proteomes" id="UP001295469">
    <property type="component" value="Chromosome C06"/>
</dbReference>
<keyword evidence="6" id="KW-0812">Transmembrane</keyword>
<dbReference type="InterPro" id="IPR035446">
    <property type="entry name" value="SLSG/EP1"/>
</dbReference>
<dbReference type="Pfam" id="PF08276">
    <property type="entry name" value="PAN_2"/>
    <property type="match status" value="1"/>
</dbReference>
<dbReference type="CDD" id="cd01098">
    <property type="entry name" value="PAN_AP_plant"/>
    <property type="match status" value="1"/>
</dbReference>
<keyword evidence="5" id="KW-0325">Glycoprotein</keyword>
<dbReference type="CDD" id="cd00028">
    <property type="entry name" value="B_lectin"/>
    <property type="match status" value="1"/>
</dbReference>
<dbReference type="PROSITE" id="PS50948">
    <property type="entry name" value="PAN"/>
    <property type="match status" value="1"/>
</dbReference>
<dbReference type="SMART" id="SM00473">
    <property type="entry name" value="PAN_AP"/>
    <property type="match status" value="1"/>
</dbReference>
<evidence type="ECO:0000313" key="9">
    <source>
        <dbReference type="EMBL" id="CAF2062758.1"/>
    </source>
</evidence>
<accession>A0A816QQ59</accession>
<dbReference type="EMBL" id="HG994370">
    <property type="protein sequence ID" value="CAF2062758.1"/>
    <property type="molecule type" value="Genomic_DNA"/>
</dbReference>
<name>A0A816QQ59_BRANA</name>
<keyword evidence="6" id="KW-1133">Transmembrane helix</keyword>
<dbReference type="FunFam" id="2.90.10.10:FF:000047">
    <property type="entry name" value="Putative inactive G-type lectin S-receptor-like serine/threonine-protein kinase SRK"/>
    <property type="match status" value="1"/>
</dbReference>
<keyword evidence="3" id="KW-0732">Signal</keyword>
<evidence type="ECO:0000256" key="2">
    <source>
        <dbReference type="ARBA" id="ARBA00022471"/>
    </source>
</evidence>
<evidence type="ECO:0000256" key="1">
    <source>
        <dbReference type="ARBA" id="ARBA00003061"/>
    </source>
</evidence>
<comment type="function">
    <text evidence="1">Involved in sporophytic self-incompatibility system (the inability of flowering plants to achieve self-fertilization).</text>
</comment>
<feature type="transmembrane region" description="Helical" evidence="6">
    <location>
        <begin position="450"/>
        <end position="471"/>
    </location>
</feature>
<dbReference type="Pfam" id="PF00954">
    <property type="entry name" value="S_locus_glycop"/>
    <property type="match status" value="1"/>
</dbReference>
<evidence type="ECO:0000256" key="5">
    <source>
        <dbReference type="ARBA" id="ARBA00023180"/>
    </source>
</evidence>
<sequence>MKGLQNIYHHSYTFSFLLVFLVLILFHPALSIYVNTLSSSESLTISSNRTLVSHGGVFELGFFKPLGRSRWYLGIWYKKVSQKTYAWVANRDSPLSNSIGTLKISGNNLVLLGQSNNTVWSTNLTRENVRSPVIAELLPNGNFVMRYSSNKDSSGFLWQSFDFPTDTLLPDMKLGYDLKTGRNRILTSWRSSDDPSSGNTTYKIDTQRGLPEFILNQGRYEMQRSGPWNGMEFSGIPEVQGLNYMVYNYTENSEEISYTFHMTNQSIYSRLTVSDYTLNRLTWIPPSRAWSMFWTLPTDVCDPLYLCGSYSYCDLITSPNCNCIRGFVPKNPQQWDLRDGTQGCVRTTQMSCSGDGFLRLNNMNLPDTKTATVDRIIDVKKCEERCLSDCNCTSFAIADVRNGGLGCVFWTGELVEIRKFAVGGQDLYVRLNAADLDFSSDEKRHRTGKIIGWSIGVSVMLILSVLVLCFWKRRQKQAKAYVVGMKNFVEMEKV</sequence>
<keyword evidence="6" id="KW-0472">Membrane</keyword>
<feature type="domain" description="Bulb-type lectin" evidence="7">
    <location>
        <begin position="36"/>
        <end position="158"/>
    </location>
</feature>